<reference evidence="2 3" key="1">
    <citation type="submission" date="2024-01" db="EMBL/GenBank/DDBJ databases">
        <title>Genome assemblies of Stephania.</title>
        <authorList>
            <person name="Yang L."/>
        </authorList>
    </citation>
    <scope>NUCLEOTIDE SEQUENCE [LARGE SCALE GENOMIC DNA]</scope>
    <source>
        <strain evidence="2">QJT</strain>
        <tissue evidence="2">Leaf</tissue>
    </source>
</reference>
<protein>
    <submittedName>
        <fullName evidence="2">Uncharacterized protein</fullName>
    </submittedName>
</protein>
<comment type="caution">
    <text evidence="2">The sequence shown here is derived from an EMBL/GenBank/DDBJ whole genome shotgun (WGS) entry which is preliminary data.</text>
</comment>
<accession>A0AAP0HU35</accession>
<organism evidence="2 3">
    <name type="scientific">Stephania japonica</name>
    <dbReference type="NCBI Taxonomy" id="461633"/>
    <lineage>
        <taxon>Eukaryota</taxon>
        <taxon>Viridiplantae</taxon>
        <taxon>Streptophyta</taxon>
        <taxon>Embryophyta</taxon>
        <taxon>Tracheophyta</taxon>
        <taxon>Spermatophyta</taxon>
        <taxon>Magnoliopsida</taxon>
        <taxon>Ranunculales</taxon>
        <taxon>Menispermaceae</taxon>
        <taxon>Menispermoideae</taxon>
        <taxon>Cissampelideae</taxon>
        <taxon>Stephania</taxon>
    </lineage>
</organism>
<sequence length="146" mass="16489">MWSLSVGANRVSIFMGSAIAVCSFAFFIFFFMFFFINLGKEEEPSSRNLILAGTVIGLSLGSHLSTLKAKGSPMRLPAESFLTLRTFGAPAVVYVAREKNGIYILRDRYVQEETEKKAMAEKIEQMELDFESKGKAEIERRREELT</sequence>
<dbReference type="AlphaFoldDB" id="A0AAP0HU35"/>
<proteinExistence type="predicted"/>
<keyword evidence="1" id="KW-0812">Transmembrane</keyword>
<dbReference type="EMBL" id="JBBNAE010000009">
    <property type="protein sequence ID" value="KAK9096586.1"/>
    <property type="molecule type" value="Genomic_DNA"/>
</dbReference>
<name>A0AAP0HU35_9MAGN</name>
<dbReference type="Proteomes" id="UP001417504">
    <property type="component" value="Unassembled WGS sequence"/>
</dbReference>
<keyword evidence="3" id="KW-1185">Reference proteome</keyword>
<evidence type="ECO:0000313" key="3">
    <source>
        <dbReference type="Proteomes" id="UP001417504"/>
    </source>
</evidence>
<keyword evidence="1" id="KW-1133">Transmembrane helix</keyword>
<evidence type="ECO:0000313" key="2">
    <source>
        <dbReference type="EMBL" id="KAK9096586.1"/>
    </source>
</evidence>
<gene>
    <name evidence="2" type="ORF">Sjap_022083</name>
</gene>
<feature type="transmembrane region" description="Helical" evidence="1">
    <location>
        <begin position="12"/>
        <end position="36"/>
    </location>
</feature>
<evidence type="ECO:0000256" key="1">
    <source>
        <dbReference type="SAM" id="Phobius"/>
    </source>
</evidence>
<feature type="transmembrane region" description="Helical" evidence="1">
    <location>
        <begin position="48"/>
        <end position="67"/>
    </location>
</feature>
<keyword evidence="1" id="KW-0472">Membrane</keyword>